<sequence length="67" mass="7792">MESVVFLGLHRISRTVFLTIPLELLAQIRPVHSKLPDPYSHLLHLDSRVPEEYSYIVHPVRSHLIKP</sequence>
<reference evidence="2" key="1">
    <citation type="submission" date="2016-11" db="UniProtKB">
        <authorList>
            <consortium name="WormBaseParasite"/>
        </authorList>
    </citation>
    <scope>IDENTIFICATION</scope>
</reference>
<dbReference type="AlphaFoldDB" id="A0A1I7SBR6"/>
<accession>A0A1I7SBR6</accession>
<evidence type="ECO:0000313" key="2">
    <source>
        <dbReference type="WBParaSite" id="BXY_1046500.1"/>
    </source>
</evidence>
<dbReference type="Proteomes" id="UP000095284">
    <property type="component" value="Unplaced"/>
</dbReference>
<name>A0A1I7SBR6_BURXY</name>
<dbReference type="WBParaSite" id="BXY_1046500.1">
    <property type="protein sequence ID" value="BXY_1046500.1"/>
    <property type="gene ID" value="BXY_1046500"/>
</dbReference>
<evidence type="ECO:0000313" key="1">
    <source>
        <dbReference type="Proteomes" id="UP000095284"/>
    </source>
</evidence>
<organism evidence="1 2">
    <name type="scientific">Bursaphelenchus xylophilus</name>
    <name type="common">Pinewood nematode worm</name>
    <name type="synonym">Aphelenchoides xylophilus</name>
    <dbReference type="NCBI Taxonomy" id="6326"/>
    <lineage>
        <taxon>Eukaryota</taxon>
        <taxon>Metazoa</taxon>
        <taxon>Ecdysozoa</taxon>
        <taxon>Nematoda</taxon>
        <taxon>Chromadorea</taxon>
        <taxon>Rhabditida</taxon>
        <taxon>Tylenchina</taxon>
        <taxon>Tylenchomorpha</taxon>
        <taxon>Aphelenchoidea</taxon>
        <taxon>Aphelenchoididae</taxon>
        <taxon>Bursaphelenchus</taxon>
    </lineage>
</organism>
<proteinExistence type="predicted"/>
<protein>
    <submittedName>
        <fullName evidence="2">Uncharacterized protein</fullName>
    </submittedName>
</protein>